<protein>
    <submittedName>
        <fullName evidence="2">OmpH family outer membrane protein</fullName>
    </submittedName>
</protein>
<feature type="transmembrane region" description="Helical" evidence="1">
    <location>
        <begin position="610"/>
        <end position="631"/>
    </location>
</feature>
<keyword evidence="1" id="KW-0472">Membrane</keyword>
<reference evidence="2 3" key="1">
    <citation type="submission" date="2019-01" db="EMBL/GenBank/DDBJ databases">
        <title>Coherence of Microcystis species and biogeography revealed through population genomics.</title>
        <authorList>
            <person name="Perez-Carrascal O.M."/>
            <person name="Terrat Y."/>
            <person name="Giani A."/>
            <person name="Fortin N."/>
            <person name="Tromas N."/>
            <person name="Shapiro B.J."/>
        </authorList>
    </citation>
    <scope>NUCLEOTIDE SEQUENCE [LARGE SCALE GENOMIC DNA]</scope>
    <source>
        <strain evidence="2">Ma_SC_T_19800800_S464</strain>
    </source>
</reference>
<feature type="transmembrane region" description="Helical" evidence="1">
    <location>
        <begin position="533"/>
        <end position="553"/>
    </location>
</feature>
<name>A0A552DHH6_MICAE</name>
<keyword evidence="1" id="KW-1133">Transmembrane helix</keyword>
<feature type="transmembrane region" description="Helical" evidence="1">
    <location>
        <begin position="560"/>
        <end position="581"/>
    </location>
</feature>
<comment type="caution">
    <text evidence="2">The sequence shown here is derived from an EMBL/GenBank/DDBJ whole genome shotgun (WGS) entry which is preliminary data.</text>
</comment>
<accession>A0A552DHH6</accession>
<proteinExistence type="predicted"/>
<feature type="transmembrane region" description="Helical" evidence="1">
    <location>
        <begin position="31"/>
        <end position="49"/>
    </location>
</feature>
<feature type="transmembrane region" description="Helical" evidence="1">
    <location>
        <begin position="637"/>
        <end position="659"/>
    </location>
</feature>
<feature type="transmembrane region" description="Helical" evidence="1">
    <location>
        <begin position="405"/>
        <end position="422"/>
    </location>
</feature>
<gene>
    <name evidence="2" type="ORF">EWV81_19715</name>
</gene>
<feature type="transmembrane region" description="Helical" evidence="1">
    <location>
        <begin position="132"/>
        <end position="150"/>
    </location>
</feature>
<dbReference type="Proteomes" id="UP000319313">
    <property type="component" value="Unassembled WGS sequence"/>
</dbReference>
<keyword evidence="1" id="KW-0812">Transmembrane</keyword>
<evidence type="ECO:0000256" key="1">
    <source>
        <dbReference type="SAM" id="Phobius"/>
    </source>
</evidence>
<organism evidence="2 3">
    <name type="scientific">Microcystis aeruginosa Ma_SC_T_19800800_S464</name>
    <dbReference type="NCBI Taxonomy" id="2486257"/>
    <lineage>
        <taxon>Bacteria</taxon>
        <taxon>Bacillati</taxon>
        <taxon>Cyanobacteriota</taxon>
        <taxon>Cyanophyceae</taxon>
        <taxon>Oscillatoriophycideae</taxon>
        <taxon>Chroococcales</taxon>
        <taxon>Microcystaceae</taxon>
        <taxon>Microcystis</taxon>
    </lineage>
</organism>
<sequence length="736" mass="85997">MGNKKRNMDTTSKDKSDIARDIEFHFYGHRFPFTICALFLCLFVLYLLTGVRFTSSYFSQSSTSLPSRIFTFLAFLQANRFVIRSCIVILFLLLLNPKFRDLTPTRIIIASVVAIAGDYLFEKVIQHGSNELTPLFLLILWCIAWGFINYDYQQRYNKEEYIRKYFTEERIKQIREEYKEWQLLSDKIDRMQKSVEDRYYRLVIEQSKLDALPKSNYKKEKEQELSKLRIASYSSGRSYEYYETELQLQQELRSIDEEIWKAKEEIRREITDMSTTEVDFLVLKIFEQDNNYELGFTHFVEALKSLARTYTDKTPHYSEFVDTLIKSLTRTNPKIASFLSSNYFFSYNGDGQFRLLVENMLIKANKKNQEHILLLRKLIDFINHCPTFKIPVQIREITLKASRDTIRFLFIISLQVLIAFVAKQWIPIPLIVYCLIGSLVFYLVVMICHLIDRCLKETTLVSVIEGIGAFAKDTIENTVLSPFYYVFSLGVVLEPIVENILMFTWREYSVANGSRNPILLLSNALADVSLRTILLTIRMVVVSLRFFVVFLFCSLHYVTFWLTFIVAVIPIMFIVSIFYSLAPLSKLIYGVLAEIVLSVESNLRRYYLEWILLIIWALSVNILANLALIRISGTYPWISLVTFTTLIISYLVFMFYGALSTGRTLEEEWNYIKQPLSERLAEFIFSFLVLSWVLIGIDRLFSLNHFKPQSDLVVGTLILISLTVIVFITSTFVQTE</sequence>
<feature type="transmembrane region" description="Helical" evidence="1">
    <location>
        <begin position="107"/>
        <end position="126"/>
    </location>
</feature>
<evidence type="ECO:0000313" key="3">
    <source>
        <dbReference type="Proteomes" id="UP000319313"/>
    </source>
</evidence>
<evidence type="ECO:0000313" key="2">
    <source>
        <dbReference type="EMBL" id="TRU21661.1"/>
    </source>
</evidence>
<dbReference type="AlphaFoldDB" id="A0A552DHH6"/>
<dbReference type="EMBL" id="SFBL01000188">
    <property type="protein sequence ID" value="TRU21661.1"/>
    <property type="molecule type" value="Genomic_DNA"/>
</dbReference>
<feature type="transmembrane region" description="Helical" evidence="1">
    <location>
        <begin position="428"/>
        <end position="451"/>
    </location>
</feature>
<feature type="transmembrane region" description="Helical" evidence="1">
    <location>
        <begin position="680"/>
        <end position="701"/>
    </location>
</feature>
<feature type="transmembrane region" description="Helical" evidence="1">
    <location>
        <begin position="69"/>
        <end position="95"/>
    </location>
</feature>
<feature type="transmembrane region" description="Helical" evidence="1">
    <location>
        <begin position="713"/>
        <end position="733"/>
    </location>
</feature>